<accession>A0ACB9Z4L7</accession>
<comment type="caution">
    <text evidence="1">The sequence shown here is derived from an EMBL/GenBank/DDBJ whole genome shotgun (WGS) entry which is preliminary data.</text>
</comment>
<protein>
    <submittedName>
        <fullName evidence="1">Carbohydrate esterase family 3 protein</fullName>
    </submittedName>
</protein>
<dbReference type="EMBL" id="MU393457">
    <property type="protein sequence ID" value="KAI4866558.1"/>
    <property type="molecule type" value="Genomic_DNA"/>
</dbReference>
<organism evidence="1 2">
    <name type="scientific">Hypoxylon rubiginosum</name>
    <dbReference type="NCBI Taxonomy" id="110542"/>
    <lineage>
        <taxon>Eukaryota</taxon>
        <taxon>Fungi</taxon>
        <taxon>Dikarya</taxon>
        <taxon>Ascomycota</taxon>
        <taxon>Pezizomycotina</taxon>
        <taxon>Sordariomycetes</taxon>
        <taxon>Xylariomycetidae</taxon>
        <taxon>Xylariales</taxon>
        <taxon>Hypoxylaceae</taxon>
        <taxon>Hypoxylon</taxon>
    </lineage>
</organism>
<gene>
    <name evidence="1" type="ORF">F4820DRAFT_246411</name>
</gene>
<dbReference type="Proteomes" id="UP001497700">
    <property type="component" value="Unassembled WGS sequence"/>
</dbReference>
<reference evidence="1 2" key="1">
    <citation type="journal article" date="2022" name="New Phytol.">
        <title>Ecological generalism drives hyperdiversity of secondary metabolite gene clusters in xylarialean endophytes.</title>
        <authorList>
            <person name="Franco M.E.E."/>
            <person name="Wisecaver J.H."/>
            <person name="Arnold A.E."/>
            <person name="Ju Y.M."/>
            <person name="Slot J.C."/>
            <person name="Ahrendt S."/>
            <person name="Moore L.P."/>
            <person name="Eastman K.E."/>
            <person name="Scott K."/>
            <person name="Konkel Z."/>
            <person name="Mondo S.J."/>
            <person name="Kuo A."/>
            <person name="Hayes R.D."/>
            <person name="Haridas S."/>
            <person name="Andreopoulos B."/>
            <person name="Riley R."/>
            <person name="LaButti K."/>
            <person name="Pangilinan J."/>
            <person name="Lipzen A."/>
            <person name="Amirebrahimi M."/>
            <person name="Yan J."/>
            <person name="Adam C."/>
            <person name="Keymanesh K."/>
            <person name="Ng V."/>
            <person name="Louie K."/>
            <person name="Northen T."/>
            <person name="Drula E."/>
            <person name="Henrissat B."/>
            <person name="Hsieh H.M."/>
            <person name="Youens-Clark K."/>
            <person name="Lutzoni F."/>
            <person name="Miadlikowska J."/>
            <person name="Eastwood D.C."/>
            <person name="Hamelin R.C."/>
            <person name="Grigoriev I.V."/>
            <person name="U'Ren J.M."/>
        </authorList>
    </citation>
    <scope>NUCLEOTIDE SEQUENCE [LARGE SCALE GENOMIC DNA]</scope>
    <source>
        <strain evidence="1 2">CBS 119005</strain>
    </source>
</reference>
<evidence type="ECO:0000313" key="1">
    <source>
        <dbReference type="EMBL" id="KAI4866558.1"/>
    </source>
</evidence>
<name>A0ACB9Z4L7_9PEZI</name>
<evidence type="ECO:0000313" key="2">
    <source>
        <dbReference type="Proteomes" id="UP001497700"/>
    </source>
</evidence>
<proteinExistence type="predicted"/>
<keyword evidence="2" id="KW-1185">Reference proteome</keyword>
<sequence length="328" mass="36514">MLLQSRLSTLHLRWKQLPNLHKIITVSGLLLFLIVVFLQPNPDAARDGWNRLTHTGAGPLAGGIPLRVMFIGASMTLGEHSTGEVGYRKQIRDWLVSRGNPVNYVGQNRYGDFKDNDVQAFGAQPIKPTLDRLKEVVPQVQPNLFLINAGSSDCFQMDHWGPAYVLQSMRELVDFLFEASPRATIIMSTIITSPWDGTERCVKSSNAQIRQVAIDLIREGKPVTMAEMHYDQGLPNRVLRDVDIGPDGMHPTDVGYFKMGDIFMEKILEVEKNGWLQAPVENGVPEDGDAARDAEDAIKANEDRLAKEKEAAAELGTKPPIRRSSFKG</sequence>